<feature type="non-terminal residue" evidence="2">
    <location>
        <position position="58"/>
    </location>
</feature>
<protein>
    <submittedName>
        <fullName evidence="2">Uncharacterized protein</fullName>
    </submittedName>
</protein>
<evidence type="ECO:0000313" key="2">
    <source>
        <dbReference type="EMBL" id="CAA9554497.1"/>
    </source>
</evidence>
<feature type="non-terminal residue" evidence="2">
    <location>
        <position position="1"/>
    </location>
</feature>
<sequence>DCRRCTTGCIGLEIHSRFTVRQGRPRLRLYRVHKGADGDRGRGRTGPQQYPGREINNV</sequence>
<dbReference type="AlphaFoldDB" id="A0A6J4UP76"/>
<name>A0A6J4UP76_9BACT</name>
<feature type="region of interest" description="Disordered" evidence="1">
    <location>
        <begin position="34"/>
        <end position="58"/>
    </location>
</feature>
<gene>
    <name evidence="2" type="ORF">AVDCRST_MAG43-1348</name>
</gene>
<accession>A0A6J4UP76</accession>
<proteinExistence type="predicted"/>
<reference evidence="2" key="1">
    <citation type="submission" date="2020-02" db="EMBL/GenBank/DDBJ databases">
        <authorList>
            <person name="Meier V. D."/>
        </authorList>
    </citation>
    <scope>NUCLEOTIDE SEQUENCE</scope>
    <source>
        <strain evidence="2">AVDCRST_MAG43</strain>
    </source>
</reference>
<organism evidence="2">
    <name type="scientific">uncultured Thermomicrobiales bacterium</name>
    <dbReference type="NCBI Taxonomy" id="1645740"/>
    <lineage>
        <taxon>Bacteria</taxon>
        <taxon>Pseudomonadati</taxon>
        <taxon>Thermomicrobiota</taxon>
        <taxon>Thermomicrobia</taxon>
        <taxon>Thermomicrobiales</taxon>
        <taxon>environmental samples</taxon>
    </lineage>
</organism>
<dbReference type="EMBL" id="CADCWI010000069">
    <property type="protein sequence ID" value="CAA9554497.1"/>
    <property type="molecule type" value="Genomic_DNA"/>
</dbReference>
<evidence type="ECO:0000256" key="1">
    <source>
        <dbReference type="SAM" id="MobiDB-lite"/>
    </source>
</evidence>